<name>A0A3N4HNL5_ASCIM</name>
<dbReference type="Proteomes" id="UP000275078">
    <property type="component" value="Unassembled WGS sequence"/>
</dbReference>
<organism evidence="1 2">
    <name type="scientific">Ascobolus immersus RN42</name>
    <dbReference type="NCBI Taxonomy" id="1160509"/>
    <lineage>
        <taxon>Eukaryota</taxon>
        <taxon>Fungi</taxon>
        <taxon>Dikarya</taxon>
        <taxon>Ascomycota</taxon>
        <taxon>Pezizomycotina</taxon>
        <taxon>Pezizomycetes</taxon>
        <taxon>Pezizales</taxon>
        <taxon>Ascobolaceae</taxon>
        <taxon>Ascobolus</taxon>
    </lineage>
</organism>
<accession>A0A3N4HNL5</accession>
<evidence type="ECO:0000313" key="1">
    <source>
        <dbReference type="EMBL" id="RPA71244.1"/>
    </source>
</evidence>
<keyword evidence="2" id="KW-1185">Reference proteome</keyword>
<proteinExistence type="predicted"/>
<protein>
    <submittedName>
        <fullName evidence="1">Uncharacterized protein</fullName>
    </submittedName>
</protein>
<gene>
    <name evidence="1" type="ORF">BJ508DRAFT_103437</name>
</gene>
<sequence>MTTSFSMRHKCTRSPTIDELIHLIKASSDDVYILLGNFKEIPGSDVFMTPPPELYSIRRRRVLLHRPASSIKHLRSEDLLIATTKQGGRSLPAPRLQSFEEMSTMFERRFETFTGIAMLKPQPNPPSEIRLSNLKLESTDDPKYYGRIPAFYFRQLVKATKAAPISLYCHLYSECDTPLHHTRGCMSILHSSLDYPKDSLPQLSDVGILEVIANTPLLDFAIMDRRTPYTRRYPNKDGRSEVINAGDIPINLLPLDRLLIVRELYDEVYLRLREMLSQGYAFSNGCSSIIASPKFANDTMVEPRDQELQELVYEFYPGLERLVNEASFFCGLIVYLTRKRMPSVDERILRHLADMGYKLRHER</sequence>
<reference evidence="1 2" key="1">
    <citation type="journal article" date="2018" name="Nat. Ecol. Evol.">
        <title>Pezizomycetes genomes reveal the molecular basis of ectomycorrhizal truffle lifestyle.</title>
        <authorList>
            <person name="Murat C."/>
            <person name="Payen T."/>
            <person name="Noel B."/>
            <person name="Kuo A."/>
            <person name="Morin E."/>
            <person name="Chen J."/>
            <person name="Kohler A."/>
            <person name="Krizsan K."/>
            <person name="Balestrini R."/>
            <person name="Da Silva C."/>
            <person name="Montanini B."/>
            <person name="Hainaut M."/>
            <person name="Levati E."/>
            <person name="Barry K.W."/>
            <person name="Belfiori B."/>
            <person name="Cichocki N."/>
            <person name="Clum A."/>
            <person name="Dockter R.B."/>
            <person name="Fauchery L."/>
            <person name="Guy J."/>
            <person name="Iotti M."/>
            <person name="Le Tacon F."/>
            <person name="Lindquist E.A."/>
            <person name="Lipzen A."/>
            <person name="Malagnac F."/>
            <person name="Mello A."/>
            <person name="Molinier V."/>
            <person name="Miyauchi S."/>
            <person name="Poulain J."/>
            <person name="Riccioni C."/>
            <person name="Rubini A."/>
            <person name="Sitrit Y."/>
            <person name="Splivallo R."/>
            <person name="Traeger S."/>
            <person name="Wang M."/>
            <person name="Zifcakova L."/>
            <person name="Wipf D."/>
            <person name="Zambonelli A."/>
            <person name="Paolocci F."/>
            <person name="Nowrousian M."/>
            <person name="Ottonello S."/>
            <person name="Baldrian P."/>
            <person name="Spatafora J.W."/>
            <person name="Henrissat B."/>
            <person name="Nagy L.G."/>
            <person name="Aury J.M."/>
            <person name="Wincker P."/>
            <person name="Grigoriev I.V."/>
            <person name="Bonfante P."/>
            <person name="Martin F.M."/>
        </authorList>
    </citation>
    <scope>NUCLEOTIDE SEQUENCE [LARGE SCALE GENOMIC DNA]</scope>
    <source>
        <strain evidence="1 2">RN42</strain>
    </source>
</reference>
<dbReference type="EMBL" id="ML119954">
    <property type="protein sequence ID" value="RPA71244.1"/>
    <property type="molecule type" value="Genomic_DNA"/>
</dbReference>
<evidence type="ECO:0000313" key="2">
    <source>
        <dbReference type="Proteomes" id="UP000275078"/>
    </source>
</evidence>
<dbReference type="AlphaFoldDB" id="A0A3N4HNL5"/>